<comment type="caution">
    <text evidence="1">The sequence shown here is derived from an EMBL/GenBank/DDBJ whole genome shotgun (WGS) entry which is preliminary data.</text>
</comment>
<dbReference type="EMBL" id="POTM01000067">
    <property type="protein sequence ID" value="TLH58421.1"/>
    <property type="molecule type" value="Genomic_DNA"/>
</dbReference>
<organism evidence="1 2">
    <name type="scientific">Mycolicibacterium phocaicum</name>
    <dbReference type="NCBI Taxonomy" id="319706"/>
    <lineage>
        <taxon>Bacteria</taxon>
        <taxon>Bacillati</taxon>
        <taxon>Actinomycetota</taxon>
        <taxon>Actinomycetes</taxon>
        <taxon>Mycobacteriales</taxon>
        <taxon>Mycobacteriaceae</taxon>
        <taxon>Mycolicibacterium</taxon>
    </lineage>
</organism>
<gene>
    <name evidence="1" type="ORF">C1S79_27550</name>
</gene>
<evidence type="ECO:0000313" key="1">
    <source>
        <dbReference type="EMBL" id="TLH58421.1"/>
    </source>
</evidence>
<proteinExistence type="predicted"/>
<sequence>MNDEAAHYEPYDLAELLRDSDLSAEDRRVVFDVIVSGVIEGDIPSRESVLRLIELAAGRITGAHYRQQVMGGRAK</sequence>
<name>A0A7I7ZR23_9MYCO</name>
<protein>
    <submittedName>
        <fullName evidence="1">Uncharacterized protein</fullName>
    </submittedName>
</protein>
<keyword evidence="2" id="KW-1185">Reference proteome</keyword>
<dbReference type="RefSeq" id="WP_138251295.1">
    <property type="nucleotide sequence ID" value="NZ_AP022616.1"/>
</dbReference>
<evidence type="ECO:0000313" key="2">
    <source>
        <dbReference type="Proteomes" id="UP000309984"/>
    </source>
</evidence>
<dbReference type="AlphaFoldDB" id="A0A7I7ZR23"/>
<reference evidence="1 2" key="1">
    <citation type="submission" date="2018-01" db="EMBL/GenBank/DDBJ databases">
        <title>Comparative genomics of Mycobacterium mucogenicum and Mycobacterium neoaurum clade members emphasizing tRNA and non-coding RNA.</title>
        <authorList>
            <person name="Behra P.R.K."/>
            <person name="Pettersson B.M.F."/>
            <person name="Das S."/>
            <person name="Dasgupta S."/>
            <person name="Kirsebom L.A."/>
        </authorList>
    </citation>
    <scope>NUCLEOTIDE SEQUENCE [LARGE SCALE GENOMIC DNA]</scope>
    <source>
        <strain evidence="1 2">DSM 45104</strain>
    </source>
</reference>
<accession>A0A7I7ZR23</accession>
<dbReference type="Proteomes" id="UP000309984">
    <property type="component" value="Unassembled WGS sequence"/>
</dbReference>